<accession>A0A4Y2UQW4</accession>
<evidence type="ECO:0000313" key="4">
    <source>
        <dbReference type="Proteomes" id="UP000499080"/>
    </source>
</evidence>
<keyword evidence="1" id="KW-1133">Transmembrane helix</keyword>
<gene>
    <name evidence="2" type="ORF">AVEN_13629_1</name>
    <name evidence="3" type="ORF">AVEN_77665_1</name>
</gene>
<proteinExistence type="predicted"/>
<feature type="transmembrane region" description="Helical" evidence="1">
    <location>
        <begin position="71"/>
        <end position="95"/>
    </location>
</feature>
<evidence type="ECO:0000256" key="1">
    <source>
        <dbReference type="SAM" id="Phobius"/>
    </source>
</evidence>
<dbReference type="EMBL" id="BGPR01038156">
    <property type="protein sequence ID" value="GBO13950.1"/>
    <property type="molecule type" value="Genomic_DNA"/>
</dbReference>
<reference evidence="2 4" key="1">
    <citation type="journal article" date="2019" name="Sci. Rep.">
        <title>Orb-weaving spider Araneus ventricosus genome elucidates the spidroin gene catalogue.</title>
        <authorList>
            <person name="Kono N."/>
            <person name="Nakamura H."/>
            <person name="Ohtoshi R."/>
            <person name="Moran D.A.P."/>
            <person name="Shinohara A."/>
            <person name="Yoshida Y."/>
            <person name="Fujiwara M."/>
            <person name="Mori M."/>
            <person name="Tomita M."/>
            <person name="Arakawa K."/>
        </authorList>
    </citation>
    <scope>NUCLEOTIDE SEQUENCE [LARGE SCALE GENOMIC DNA]</scope>
</reference>
<keyword evidence="4" id="KW-1185">Reference proteome</keyword>
<feature type="transmembrane region" description="Helical" evidence="1">
    <location>
        <begin position="36"/>
        <end position="59"/>
    </location>
</feature>
<keyword evidence="1" id="KW-0472">Membrane</keyword>
<keyword evidence="1" id="KW-0812">Transmembrane</keyword>
<evidence type="ECO:0000313" key="2">
    <source>
        <dbReference type="EMBL" id="GBO13950.1"/>
    </source>
</evidence>
<dbReference type="EMBL" id="BGPR01038159">
    <property type="protein sequence ID" value="GBO13955.1"/>
    <property type="molecule type" value="Genomic_DNA"/>
</dbReference>
<protein>
    <submittedName>
        <fullName evidence="2">Uncharacterized protein</fullName>
    </submittedName>
</protein>
<sequence length="96" mass="10444">MLQHLQLVWMPLVSRKLRMAHLWLIPSCAERCRVPFVGLLAVADGTCVDVLSAVGVFSLPDPLASMKEPDLLNFISFATVSGCICVLCFALIVLAT</sequence>
<dbReference type="AlphaFoldDB" id="A0A4Y2UQW4"/>
<name>A0A4Y2UQW4_ARAVE</name>
<comment type="caution">
    <text evidence="2">The sequence shown here is derived from an EMBL/GenBank/DDBJ whole genome shotgun (WGS) entry which is preliminary data.</text>
</comment>
<evidence type="ECO:0000313" key="3">
    <source>
        <dbReference type="EMBL" id="GBO13955.1"/>
    </source>
</evidence>
<organism evidence="2 4">
    <name type="scientific">Araneus ventricosus</name>
    <name type="common">Orbweaver spider</name>
    <name type="synonym">Epeira ventricosa</name>
    <dbReference type="NCBI Taxonomy" id="182803"/>
    <lineage>
        <taxon>Eukaryota</taxon>
        <taxon>Metazoa</taxon>
        <taxon>Ecdysozoa</taxon>
        <taxon>Arthropoda</taxon>
        <taxon>Chelicerata</taxon>
        <taxon>Arachnida</taxon>
        <taxon>Araneae</taxon>
        <taxon>Araneomorphae</taxon>
        <taxon>Entelegynae</taxon>
        <taxon>Araneoidea</taxon>
        <taxon>Araneidae</taxon>
        <taxon>Araneus</taxon>
    </lineage>
</organism>
<dbReference type="Proteomes" id="UP000499080">
    <property type="component" value="Unassembled WGS sequence"/>
</dbReference>